<accession>A0AAN7H312</accession>
<dbReference type="AlphaFoldDB" id="A0AAN7H312"/>
<comment type="caution">
    <text evidence="2">The sequence shown here is derived from an EMBL/GenBank/DDBJ whole genome shotgun (WGS) entry which is preliminary data.</text>
</comment>
<keyword evidence="3" id="KW-1185">Reference proteome</keyword>
<sequence>MATDRINVNQDGCRAANANTTLETQGLDTCIGIVAFGLPAAQGGINKVMAHSSTGRVSQVIGGSQSTSFVQQVRNSGMQVTGICMSCPRHDRNDHGPGKISDETIRQAIASRDRIQPSQVTAQQIETFRDGFRVAFRLAEQEAVRICIDNFGIGPVTIRRDNNNVQRPPPYGTLVATKSPRGQVKAEGQKMADIPDPVAQAAAPATGHSSHHSGSHSSGYGGSSSGQGGYPASSSKPSGYSGSSSRPSGYPASSSKPSGYSASSSKPSGSSTSSKPSGGSSKRGTTKVVR</sequence>
<protein>
    <submittedName>
        <fullName evidence="2">Uncharacterized protein</fullName>
    </submittedName>
</protein>
<proteinExistence type="predicted"/>
<reference evidence="2" key="2">
    <citation type="submission" date="2023-05" db="EMBL/GenBank/DDBJ databases">
        <authorList>
            <consortium name="Lawrence Berkeley National Laboratory"/>
            <person name="Steindorff A."/>
            <person name="Hensen N."/>
            <person name="Bonometti L."/>
            <person name="Westerberg I."/>
            <person name="Brannstrom I.O."/>
            <person name="Guillou S."/>
            <person name="Cros-Aarteil S."/>
            <person name="Calhoun S."/>
            <person name="Haridas S."/>
            <person name="Kuo A."/>
            <person name="Mondo S."/>
            <person name="Pangilinan J."/>
            <person name="Riley R."/>
            <person name="Labutti K."/>
            <person name="Andreopoulos B."/>
            <person name="Lipzen A."/>
            <person name="Chen C."/>
            <person name="Yanf M."/>
            <person name="Daum C."/>
            <person name="Ng V."/>
            <person name="Clum A."/>
            <person name="Ohm R."/>
            <person name="Martin F."/>
            <person name="Silar P."/>
            <person name="Natvig D."/>
            <person name="Lalanne C."/>
            <person name="Gautier V."/>
            <person name="Ament-Velasquez S.L."/>
            <person name="Kruys A."/>
            <person name="Hutchinson M.I."/>
            <person name="Powell A.J."/>
            <person name="Barry K."/>
            <person name="Miller A.N."/>
            <person name="Grigoriev I.V."/>
            <person name="Debuchy R."/>
            <person name="Gladieux P."/>
            <person name="Thoren M.H."/>
            <person name="Johannesson H."/>
        </authorList>
    </citation>
    <scope>NUCLEOTIDE SEQUENCE</scope>
    <source>
        <strain evidence="2">CBS 532.94</strain>
    </source>
</reference>
<evidence type="ECO:0000256" key="1">
    <source>
        <dbReference type="SAM" id="MobiDB-lite"/>
    </source>
</evidence>
<dbReference type="Proteomes" id="UP001303760">
    <property type="component" value="Unassembled WGS sequence"/>
</dbReference>
<gene>
    <name evidence="2" type="ORF">C8A03DRAFT_39413</name>
</gene>
<organism evidence="2 3">
    <name type="scientific">Achaetomium macrosporum</name>
    <dbReference type="NCBI Taxonomy" id="79813"/>
    <lineage>
        <taxon>Eukaryota</taxon>
        <taxon>Fungi</taxon>
        <taxon>Dikarya</taxon>
        <taxon>Ascomycota</taxon>
        <taxon>Pezizomycotina</taxon>
        <taxon>Sordariomycetes</taxon>
        <taxon>Sordariomycetidae</taxon>
        <taxon>Sordariales</taxon>
        <taxon>Chaetomiaceae</taxon>
        <taxon>Achaetomium</taxon>
    </lineage>
</organism>
<name>A0AAN7H312_9PEZI</name>
<evidence type="ECO:0000313" key="3">
    <source>
        <dbReference type="Proteomes" id="UP001303760"/>
    </source>
</evidence>
<dbReference type="EMBL" id="MU860767">
    <property type="protein sequence ID" value="KAK4232921.1"/>
    <property type="molecule type" value="Genomic_DNA"/>
</dbReference>
<feature type="region of interest" description="Disordered" evidence="1">
    <location>
        <begin position="160"/>
        <end position="290"/>
    </location>
</feature>
<feature type="compositionally biased region" description="Gly residues" evidence="1">
    <location>
        <begin position="219"/>
        <end position="229"/>
    </location>
</feature>
<feature type="compositionally biased region" description="Low complexity" evidence="1">
    <location>
        <begin position="230"/>
        <end position="282"/>
    </location>
</feature>
<evidence type="ECO:0000313" key="2">
    <source>
        <dbReference type="EMBL" id="KAK4232921.1"/>
    </source>
</evidence>
<reference evidence="2" key="1">
    <citation type="journal article" date="2023" name="Mol. Phylogenet. Evol.">
        <title>Genome-scale phylogeny and comparative genomics of the fungal order Sordariales.</title>
        <authorList>
            <person name="Hensen N."/>
            <person name="Bonometti L."/>
            <person name="Westerberg I."/>
            <person name="Brannstrom I.O."/>
            <person name="Guillou S."/>
            <person name="Cros-Aarteil S."/>
            <person name="Calhoun S."/>
            <person name="Haridas S."/>
            <person name="Kuo A."/>
            <person name="Mondo S."/>
            <person name="Pangilinan J."/>
            <person name="Riley R."/>
            <person name="LaButti K."/>
            <person name="Andreopoulos B."/>
            <person name="Lipzen A."/>
            <person name="Chen C."/>
            <person name="Yan M."/>
            <person name="Daum C."/>
            <person name="Ng V."/>
            <person name="Clum A."/>
            <person name="Steindorff A."/>
            <person name="Ohm R.A."/>
            <person name="Martin F."/>
            <person name="Silar P."/>
            <person name="Natvig D.O."/>
            <person name="Lalanne C."/>
            <person name="Gautier V."/>
            <person name="Ament-Velasquez S.L."/>
            <person name="Kruys A."/>
            <person name="Hutchinson M.I."/>
            <person name="Powell A.J."/>
            <person name="Barry K."/>
            <person name="Miller A.N."/>
            <person name="Grigoriev I.V."/>
            <person name="Debuchy R."/>
            <person name="Gladieux P."/>
            <person name="Hiltunen Thoren M."/>
            <person name="Johannesson H."/>
        </authorList>
    </citation>
    <scope>NUCLEOTIDE SEQUENCE</scope>
    <source>
        <strain evidence="2">CBS 532.94</strain>
    </source>
</reference>